<reference evidence="3 4" key="1">
    <citation type="submission" date="2019-12" db="EMBL/GenBank/DDBJ databases">
        <title>Paraburkholderia acidiphila 7Q-K02 sp. nov and Paraburkholderia acidisoli DHF22 sp. nov., two strains isolated from forest soil.</title>
        <authorList>
            <person name="Gao Z."/>
            <person name="Qiu L."/>
        </authorList>
    </citation>
    <scope>NUCLEOTIDE SEQUENCE [LARGE SCALE GENOMIC DNA]</scope>
    <source>
        <strain evidence="3 4">DHF22</strain>
    </source>
</reference>
<organism evidence="3 4">
    <name type="scientific">Paraburkholderia acidisoli</name>
    <dbReference type="NCBI Taxonomy" id="2571748"/>
    <lineage>
        <taxon>Bacteria</taxon>
        <taxon>Pseudomonadati</taxon>
        <taxon>Pseudomonadota</taxon>
        <taxon>Betaproteobacteria</taxon>
        <taxon>Burkholderiales</taxon>
        <taxon>Burkholderiaceae</taxon>
        <taxon>Paraburkholderia</taxon>
    </lineage>
</organism>
<dbReference type="InterPro" id="IPR032623">
    <property type="entry name" value="FecR_N"/>
</dbReference>
<dbReference type="OrthoDB" id="1100567at2"/>
<evidence type="ECO:0000313" key="3">
    <source>
        <dbReference type="EMBL" id="QGZ65798.1"/>
    </source>
</evidence>
<name>A0A7Z2JJ34_9BURK</name>
<dbReference type="EMBL" id="CP046915">
    <property type="protein sequence ID" value="QGZ65798.1"/>
    <property type="molecule type" value="Genomic_DNA"/>
</dbReference>
<sequence length="329" mass="35457">MVPPPRVPPDVAQRAVQWWLDLSNGGFTPAQREALAAWRAAHADHERAWRHIEAVSQGFQALGARGNATAARAALVRAEARPANQRRAAVKALAVLLFAGGATWTLRDRAAWPGWTADLHTATGEQRAVTLADGTTLTLNTDSAVDIRYTDTERRLVLRRGEIMVATGHRDGNAPRPFVVATAQGTAVPLGTRFSVRETGGATRLGVFEGAVRITPREAPGQAHTLHAGQSAQFDASAILAVAPLPEAAAAWTRGMLVASNERLADFIAELGRYRPGVLRCDPRVAALRLSGTYRLADTDLVLDTLTRALPLRVEFVTRYWVTVRPAPG</sequence>
<keyword evidence="4" id="KW-1185">Reference proteome</keyword>
<protein>
    <submittedName>
        <fullName evidence="3">DUF4880 domain-containing protein</fullName>
    </submittedName>
</protein>
<dbReference type="Gene3D" id="2.60.120.1440">
    <property type="match status" value="1"/>
</dbReference>
<dbReference type="PANTHER" id="PTHR30273:SF2">
    <property type="entry name" value="PROTEIN FECR"/>
    <property type="match status" value="1"/>
</dbReference>
<evidence type="ECO:0000259" key="2">
    <source>
        <dbReference type="Pfam" id="PF16220"/>
    </source>
</evidence>
<dbReference type="GO" id="GO:0016989">
    <property type="term" value="F:sigma factor antagonist activity"/>
    <property type="evidence" value="ECO:0007669"/>
    <property type="project" value="TreeGrafter"/>
</dbReference>
<dbReference type="PIRSF" id="PIRSF018266">
    <property type="entry name" value="FecR"/>
    <property type="match status" value="1"/>
</dbReference>
<dbReference type="AlphaFoldDB" id="A0A7Z2JJ34"/>
<dbReference type="InterPro" id="IPR012373">
    <property type="entry name" value="Ferrdict_sens_TM"/>
</dbReference>
<dbReference type="Pfam" id="PF04773">
    <property type="entry name" value="FecR"/>
    <property type="match status" value="1"/>
</dbReference>
<feature type="domain" description="FecR protein" evidence="1">
    <location>
        <begin position="118"/>
        <end position="213"/>
    </location>
</feature>
<dbReference type="PANTHER" id="PTHR30273">
    <property type="entry name" value="PERIPLASMIC SIGNAL SENSOR AND SIGMA FACTOR ACTIVATOR FECR-RELATED"/>
    <property type="match status" value="1"/>
</dbReference>
<dbReference type="KEGG" id="pacs:FAZ98_28300"/>
<evidence type="ECO:0000313" key="4">
    <source>
        <dbReference type="Proteomes" id="UP000433577"/>
    </source>
</evidence>
<accession>A0A7Z2JJ34</accession>
<gene>
    <name evidence="3" type="ORF">FAZ98_28300</name>
</gene>
<proteinExistence type="predicted"/>
<evidence type="ECO:0000259" key="1">
    <source>
        <dbReference type="Pfam" id="PF04773"/>
    </source>
</evidence>
<dbReference type="Pfam" id="PF16220">
    <property type="entry name" value="DUF4880"/>
    <property type="match status" value="1"/>
</dbReference>
<dbReference type="Proteomes" id="UP000433577">
    <property type="component" value="Chromosome 3"/>
</dbReference>
<dbReference type="InterPro" id="IPR006860">
    <property type="entry name" value="FecR"/>
</dbReference>
<feature type="domain" description="FecR N-terminal" evidence="2">
    <location>
        <begin position="13"/>
        <end position="55"/>
    </location>
</feature>